<feature type="domain" description="F-box" evidence="9">
    <location>
        <begin position="179"/>
        <end position="228"/>
    </location>
</feature>
<accession>A0A8I6TLL5</accession>
<evidence type="ECO:0000256" key="2">
    <source>
        <dbReference type="ARBA" id="ARBA00004906"/>
    </source>
</evidence>
<dbReference type="InterPro" id="IPR019734">
    <property type="entry name" value="TPR_rpt"/>
</dbReference>
<reference evidence="11" key="1">
    <citation type="submission" date="2022-01" db="UniProtKB">
        <authorList>
            <consortium name="EnsemblMetazoa"/>
        </authorList>
    </citation>
    <scope>IDENTIFICATION</scope>
</reference>
<evidence type="ECO:0000259" key="10">
    <source>
        <dbReference type="Pfam" id="PF19270"/>
    </source>
</evidence>
<evidence type="ECO:0000256" key="4">
    <source>
        <dbReference type="ARBA" id="ARBA00022490"/>
    </source>
</evidence>
<dbReference type="Gene3D" id="1.20.1280.50">
    <property type="match status" value="1"/>
</dbReference>
<protein>
    <recommendedName>
        <fullName evidence="3">F-box only protein 9</fullName>
    </recommendedName>
</protein>
<proteinExistence type="predicted"/>
<keyword evidence="4" id="KW-0963">Cytoplasm</keyword>
<feature type="repeat" description="TPR" evidence="7">
    <location>
        <begin position="72"/>
        <end position="105"/>
    </location>
</feature>
<dbReference type="OrthoDB" id="2117972at2759"/>
<keyword evidence="6 7" id="KW-0802">TPR repeat</keyword>
<dbReference type="Proteomes" id="UP000494040">
    <property type="component" value="Unassembled WGS sequence"/>
</dbReference>
<sequence length="431" mass="50303">MERSAGSNSAEGGDIDGEDQEESSSQDHVSTLNEFRKEWKREIESSPHHSSKCNVNTTEQEQIPHNIEDKQAKVFFQLGIENEEKGKHYEAIQFYRRAVQLVPDIEFKIFQMTTHSSKESNNDTSDEEEINSIFINTDQNDELCFNASKMDLLTHLSIVNLKHHRTLCIPAQPQKGTHFSSLPMEIFLYILRWVVSTDLDVRSLEICSRVCRGFYICCRDQEIWRTACSRVWGVKCGSPSGQYRTWREMFIKRPRLHFGGCYISKTTYIRHGENSFQDQYYRPWHLVVYYRYLRFFSDGRVLMLTTPEEPVGCVSLLRTKLPGFRQPPVFTGYYRLVDTTVFIVLSPGPDKKATKSNTNQTHSHTFHIELEIVSYRNRLHGQLIWRGYSVFTKRNGIETNTPFDIDTTKYPPFWYSRVKSYLAESTTPLCN</sequence>
<dbReference type="RefSeq" id="XP_014262556.1">
    <property type="nucleotide sequence ID" value="XM_014407070.2"/>
</dbReference>
<comment type="pathway">
    <text evidence="2">Protein modification; protein ubiquitination.</text>
</comment>
<evidence type="ECO:0000313" key="11">
    <source>
        <dbReference type="EnsemblMetazoa" id="XP_014262556.1"/>
    </source>
</evidence>
<dbReference type="InterPro" id="IPR001810">
    <property type="entry name" value="F-box_dom"/>
</dbReference>
<evidence type="ECO:0000313" key="12">
    <source>
        <dbReference type="Proteomes" id="UP000494040"/>
    </source>
</evidence>
<comment type="subcellular location">
    <subcellularLocation>
        <location evidence="1">Cytoplasm</location>
    </subcellularLocation>
</comment>
<dbReference type="PROSITE" id="PS50005">
    <property type="entry name" value="TPR"/>
    <property type="match status" value="1"/>
</dbReference>
<dbReference type="GO" id="GO:0005737">
    <property type="term" value="C:cytoplasm"/>
    <property type="evidence" value="ECO:0007669"/>
    <property type="project" value="UniProtKB-SubCell"/>
</dbReference>
<organism evidence="11 12">
    <name type="scientific">Cimex lectularius</name>
    <name type="common">Bed bug</name>
    <name type="synonym">Acanthia lectularia</name>
    <dbReference type="NCBI Taxonomy" id="79782"/>
    <lineage>
        <taxon>Eukaryota</taxon>
        <taxon>Metazoa</taxon>
        <taxon>Ecdysozoa</taxon>
        <taxon>Arthropoda</taxon>
        <taxon>Hexapoda</taxon>
        <taxon>Insecta</taxon>
        <taxon>Pterygota</taxon>
        <taxon>Neoptera</taxon>
        <taxon>Paraneoptera</taxon>
        <taxon>Hemiptera</taxon>
        <taxon>Heteroptera</taxon>
        <taxon>Panheteroptera</taxon>
        <taxon>Cimicomorpha</taxon>
        <taxon>Cimicidae</taxon>
        <taxon>Cimex</taxon>
    </lineage>
</organism>
<dbReference type="EnsemblMetazoa" id="XM_014407070.2">
    <property type="protein sequence ID" value="XP_014262556.1"/>
    <property type="gene ID" value="LOC106674401"/>
</dbReference>
<dbReference type="CDD" id="cd22089">
    <property type="entry name" value="F-box_FBXO9"/>
    <property type="match status" value="1"/>
</dbReference>
<feature type="compositionally biased region" description="Acidic residues" evidence="8">
    <location>
        <begin position="13"/>
        <end position="24"/>
    </location>
</feature>
<evidence type="ECO:0000256" key="3">
    <source>
        <dbReference type="ARBA" id="ARBA00019775"/>
    </source>
</evidence>
<dbReference type="AlphaFoldDB" id="A0A8I6TLL5"/>
<evidence type="ECO:0000256" key="6">
    <source>
        <dbReference type="ARBA" id="ARBA00022803"/>
    </source>
</evidence>
<dbReference type="Pfam" id="PF19270">
    <property type="entry name" value="FBO_C"/>
    <property type="match status" value="1"/>
</dbReference>
<dbReference type="PANTHER" id="PTHR12874:SF29">
    <property type="entry name" value="F-BOX ONLY PROTEIN 9"/>
    <property type="match status" value="1"/>
</dbReference>
<dbReference type="GeneID" id="106674401"/>
<feature type="region of interest" description="Disordered" evidence="8">
    <location>
        <begin position="1"/>
        <end position="58"/>
    </location>
</feature>
<evidence type="ECO:0000256" key="7">
    <source>
        <dbReference type="PROSITE-ProRule" id="PRU00339"/>
    </source>
</evidence>
<dbReference type="InterPro" id="IPR045464">
    <property type="entry name" value="Hrt3/FBXO9_C"/>
</dbReference>
<dbReference type="FunFam" id="1.20.1280.50:FF:000012">
    <property type="entry name" value="F-box only protein 9"/>
    <property type="match status" value="1"/>
</dbReference>
<evidence type="ECO:0000256" key="1">
    <source>
        <dbReference type="ARBA" id="ARBA00004496"/>
    </source>
</evidence>
<dbReference type="InterPro" id="IPR036047">
    <property type="entry name" value="F-box-like_dom_sf"/>
</dbReference>
<keyword evidence="12" id="KW-1185">Reference proteome</keyword>
<evidence type="ECO:0000256" key="8">
    <source>
        <dbReference type="SAM" id="MobiDB-lite"/>
    </source>
</evidence>
<name>A0A8I6TLL5_CIMLE</name>
<dbReference type="GO" id="GO:0031146">
    <property type="term" value="P:SCF-dependent proteasomal ubiquitin-dependent protein catabolic process"/>
    <property type="evidence" value="ECO:0007669"/>
    <property type="project" value="TreeGrafter"/>
</dbReference>
<evidence type="ECO:0000256" key="5">
    <source>
        <dbReference type="ARBA" id="ARBA00022786"/>
    </source>
</evidence>
<feature type="domain" description="F-box protein Hrt3/FBXO9 C-terminal" evidence="10">
    <location>
        <begin position="245"/>
        <end position="354"/>
    </location>
</feature>
<dbReference type="SUPFAM" id="SSF81383">
    <property type="entry name" value="F-box domain"/>
    <property type="match status" value="1"/>
</dbReference>
<dbReference type="KEGG" id="clec:106674401"/>
<evidence type="ECO:0000259" key="9">
    <source>
        <dbReference type="Pfam" id="PF12937"/>
    </source>
</evidence>
<dbReference type="OMA" id="RWNRLDF"/>
<dbReference type="SMART" id="SM00028">
    <property type="entry name" value="TPR"/>
    <property type="match status" value="1"/>
</dbReference>
<dbReference type="Pfam" id="PF12937">
    <property type="entry name" value="F-box-like"/>
    <property type="match status" value="1"/>
</dbReference>
<feature type="compositionally biased region" description="Polar residues" evidence="8">
    <location>
        <begin position="1"/>
        <end position="10"/>
    </location>
</feature>
<feature type="compositionally biased region" description="Basic and acidic residues" evidence="8">
    <location>
        <begin position="34"/>
        <end position="47"/>
    </location>
</feature>
<dbReference type="PANTHER" id="PTHR12874">
    <property type="entry name" value="F-BOX ONLY PROTEIN 48-RELATED"/>
    <property type="match status" value="1"/>
</dbReference>
<dbReference type="GO" id="GO:0019005">
    <property type="term" value="C:SCF ubiquitin ligase complex"/>
    <property type="evidence" value="ECO:0007669"/>
    <property type="project" value="TreeGrafter"/>
</dbReference>
<keyword evidence="5" id="KW-0833">Ubl conjugation pathway</keyword>